<accession>A0A8X6TL48</accession>
<dbReference type="Proteomes" id="UP000887013">
    <property type="component" value="Unassembled WGS sequence"/>
</dbReference>
<dbReference type="AlphaFoldDB" id="A0A8X6TL48"/>
<comment type="caution">
    <text evidence="1">The sequence shown here is derived from an EMBL/GenBank/DDBJ whole genome shotgun (WGS) entry which is preliminary data.</text>
</comment>
<dbReference type="GO" id="GO:0003676">
    <property type="term" value="F:nucleic acid binding"/>
    <property type="evidence" value="ECO:0007669"/>
    <property type="project" value="InterPro"/>
</dbReference>
<reference evidence="1" key="1">
    <citation type="submission" date="2020-08" db="EMBL/GenBank/DDBJ databases">
        <title>Multicomponent nature underlies the extraordinary mechanical properties of spider dragline silk.</title>
        <authorList>
            <person name="Kono N."/>
            <person name="Nakamura H."/>
            <person name="Mori M."/>
            <person name="Yoshida Y."/>
            <person name="Ohtoshi R."/>
            <person name="Malay A.D."/>
            <person name="Moran D.A.P."/>
            <person name="Tomita M."/>
            <person name="Numata K."/>
            <person name="Arakawa K."/>
        </authorList>
    </citation>
    <scope>NUCLEOTIDE SEQUENCE</scope>
</reference>
<name>A0A8X6TL48_NEPPI</name>
<proteinExistence type="predicted"/>
<dbReference type="Gene3D" id="3.30.420.10">
    <property type="entry name" value="Ribonuclease H-like superfamily/Ribonuclease H"/>
    <property type="match status" value="1"/>
</dbReference>
<dbReference type="OrthoDB" id="6424057at2759"/>
<keyword evidence="2" id="KW-1185">Reference proteome</keyword>
<dbReference type="InterPro" id="IPR036397">
    <property type="entry name" value="RNaseH_sf"/>
</dbReference>
<gene>
    <name evidence="1" type="primary">AVEN_139256_1</name>
    <name evidence="1" type="ORF">NPIL_467231</name>
</gene>
<dbReference type="EMBL" id="BMAW01012067">
    <property type="protein sequence ID" value="GFT26843.1"/>
    <property type="molecule type" value="Genomic_DNA"/>
</dbReference>
<evidence type="ECO:0000313" key="1">
    <source>
        <dbReference type="EMBL" id="GFT26843.1"/>
    </source>
</evidence>
<organism evidence="1 2">
    <name type="scientific">Nephila pilipes</name>
    <name type="common">Giant wood spider</name>
    <name type="synonym">Nephila maculata</name>
    <dbReference type="NCBI Taxonomy" id="299642"/>
    <lineage>
        <taxon>Eukaryota</taxon>
        <taxon>Metazoa</taxon>
        <taxon>Ecdysozoa</taxon>
        <taxon>Arthropoda</taxon>
        <taxon>Chelicerata</taxon>
        <taxon>Arachnida</taxon>
        <taxon>Araneae</taxon>
        <taxon>Araneomorphae</taxon>
        <taxon>Entelegynae</taxon>
        <taxon>Araneoidea</taxon>
        <taxon>Nephilidae</taxon>
        <taxon>Nephila</taxon>
    </lineage>
</organism>
<evidence type="ECO:0000313" key="2">
    <source>
        <dbReference type="Proteomes" id="UP000887013"/>
    </source>
</evidence>
<sequence length="78" mass="8702">MSKTKCGKQIEAPLPSKRVVPSASFTTTGIDFATPVNIRCLKMIDTAYIAVFTYVTTRAFRIELLSDRTTDKFLLALQ</sequence>
<protein>
    <submittedName>
        <fullName evidence="1">Integrase catalytic domain-containing protein</fullName>
    </submittedName>
</protein>